<proteinExistence type="predicted"/>
<gene>
    <name evidence="2" type="ORF">FVE85_2343</name>
</gene>
<sequence>MADSVFATRTGRAGAPRWRAWLERMQSCARSEVQQRVHRPAFAISLFVFLVLIPASLFYSVRRSSLVLPMFLSSVPQYASRSPTWIPDSVAYGDAKLTGTQNESRAESSLPLGAFPLVLPRYLPVVDDKDHVLFTEPKQAQERVAQVVIVGDPFCKERVDASVQLLVSQYGWIEEEILPVFIDREIDLKVESPVPITHVHPRDSRVYASDVARYEAHLRSWEHVFRNDRAGAVLVLEPGVFVTKAKADALVGSADTMETRTIVAKGETAWHAIWLRDTAAGSSGQGVGLQKIEPNPFARASAYILSRQGVNFLLSRLTAYHAPLDMTLFFMIADWYRDTFVVFEPQEEVGQILGRFTNTDSANEDGCDAFGFKIRETTSDVFLMASEFPAYFASPISQKDAEQSLKHVHHMRSQNLKRLSVLMDTAPFIDKSGKRR</sequence>
<name>A0A5J4YYI9_PORPP</name>
<reference evidence="3" key="1">
    <citation type="journal article" date="2019" name="Nat. Commun.">
        <title>Expansion of phycobilisome linker gene families in mesophilic red algae.</title>
        <authorList>
            <person name="Lee J."/>
            <person name="Kim D."/>
            <person name="Bhattacharya D."/>
            <person name="Yoon H.S."/>
        </authorList>
    </citation>
    <scope>NUCLEOTIDE SEQUENCE [LARGE SCALE GENOMIC DNA]</scope>
    <source>
        <strain evidence="3">CCMP 1328</strain>
    </source>
</reference>
<dbReference type="OrthoDB" id="47375at2759"/>
<keyword evidence="1" id="KW-1133">Transmembrane helix</keyword>
<evidence type="ECO:0000313" key="2">
    <source>
        <dbReference type="EMBL" id="KAA8496188.1"/>
    </source>
</evidence>
<comment type="caution">
    <text evidence="2">The sequence shown here is derived from an EMBL/GenBank/DDBJ whole genome shotgun (WGS) entry which is preliminary data.</text>
</comment>
<evidence type="ECO:0000313" key="3">
    <source>
        <dbReference type="Proteomes" id="UP000324585"/>
    </source>
</evidence>
<organism evidence="2 3">
    <name type="scientific">Porphyridium purpureum</name>
    <name type="common">Red alga</name>
    <name type="synonym">Porphyridium cruentum</name>
    <dbReference type="NCBI Taxonomy" id="35688"/>
    <lineage>
        <taxon>Eukaryota</taxon>
        <taxon>Rhodophyta</taxon>
        <taxon>Bangiophyceae</taxon>
        <taxon>Porphyridiales</taxon>
        <taxon>Porphyridiaceae</taxon>
        <taxon>Porphyridium</taxon>
    </lineage>
</organism>
<evidence type="ECO:0000256" key="1">
    <source>
        <dbReference type="SAM" id="Phobius"/>
    </source>
</evidence>
<protein>
    <submittedName>
        <fullName evidence="2">Uncharacterized protein</fullName>
    </submittedName>
</protein>
<keyword evidence="1" id="KW-0812">Transmembrane</keyword>
<dbReference type="EMBL" id="VRMN01000003">
    <property type="protein sequence ID" value="KAA8496188.1"/>
    <property type="molecule type" value="Genomic_DNA"/>
</dbReference>
<accession>A0A5J4YYI9</accession>
<dbReference type="Proteomes" id="UP000324585">
    <property type="component" value="Unassembled WGS sequence"/>
</dbReference>
<keyword evidence="3" id="KW-1185">Reference proteome</keyword>
<keyword evidence="1" id="KW-0472">Membrane</keyword>
<feature type="transmembrane region" description="Helical" evidence="1">
    <location>
        <begin position="41"/>
        <end position="61"/>
    </location>
</feature>
<dbReference type="AlphaFoldDB" id="A0A5J4YYI9"/>